<evidence type="ECO:0000256" key="2">
    <source>
        <dbReference type="SAM" id="Phobius"/>
    </source>
</evidence>
<feature type="region of interest" description="Disordered" evidence="1">
    <location>
        <begin position="1"/>
        <end position="75"/>
    </location>
</feature>
<sequence>MKKVSVCLCGRATGGLVGPPPENNPPPVSGRPADPGRGGQPSRGPLEREKKKRPHLPARLRGDHRGGWDFLPGNPPPPAFNKTRAFCVHPSFTARMATVHYSRRPGTPPVTLTSSPSMDDVATPIPYLPTYAEAVADAPPPYRSRESLVFSPPLFPHVENGTTQQSHDCLDCAYDGIHRLQLAFLRIRKCCVPAFLILFGILTLTAVVVAIVAVFPEEPPNSTTRNYCPEGEGIYSRLQLVA</sequence>
<organism evidence="3">
    <name type="scientific">Human herpesvirus 3</name>
    <name type="common">HHV-3</name>
    <name type="synonym">Varicella-zoster virus</name>
    <dbReference type="NCBI Taxonomy" id="10335"/>
    <lineage>
        <taxon>Viruses</taxon>
        <taxon>Duplodnaviria</taxon>
        <taxon>Heunggongvirae</taxon>
        <taxon>Peploviricota</taxon>
        <taxon>Herviviricetes</taxon>
        <taxon>Herpesvirales</taxon>
        <taxon>Orthoherpesviridae</taxon>
        <taxon>Alphaherpesvirinae</taxon>
        <taxon>Varicellovirus</taxon>
        <taxon>Varicellovirus humanalpha3</taxon>
    </lineage>
</organism>
<protein>
    <submittedName>
        <fullName evidence="3">ORF S/L</fullName>
    </submittedName>
</protein>
<accession>Q9E2H6</accession>
<keyword evidence="2" id="KW-1133">Transmembrane helix</keyword>
<name>Q9E2H6_HHV3</name>
<feature type="non-terminal residue" evidence="3">
    <location>
        <position position="242"/>
    </location>
</feature>
<feature type="transmembrane region" description="Helical" evidence="2">
    <location>
        <begin position="194"/>
        <end position="215"/>
    </location>
</feature>
<feature type="compositionally biased region" description="Pro residues" evidence="1">
    <location>
        <begin position="18"/>
        <end position="29"/>
    </location>
</feature>
<keyword evidence="2" id="KW-0812">Transmembrane</keyword>
<keyword evidence="2" id="KW-0472">Membrane</keyword>
<reference evidence="3" key="1">
    <citation type="journal article" date="2000" name="J. Virol.">
        <title>Open reading frame S/L of varicella-zoster virus encodes a cytoplasmic protein expressed in infected cells.</title>
        <authorList>
            <person name="Kemble G.W."/>
            <person name="Annunziato P."/>
            <person name="Lungu O."/>
            <person name="Winter R.E."/>
            <person name="Cha T.A."/>
            <person name="Silverstein S.J."/>
            <person name="Spaete R.R."/>
        </authorList>
    </citation>
    <scope>NUCLEOTIDE SEQUENCE</scope>
    <source>
        <strain evidence="3">Ellen</strain>
    </source>
</reference>
<organismHost>
    <name type="scientific">Homo sapiens</name>
    <name type="common">Human</name>
    <dbReference type="NCBI Taxonomy" id="9606"/>
</organismHost>
<proteinExistence type="predicted"/>
<evidence type="ECO:0000313" key="3">
    <source>
        <dbReference type="EMBL" id="AAG29811.1"/>
    </source>
</evidence>
<dbReference type="EMBL" id="AF272391">
    <property type="protein sequence ID" value="AAG29811.1"/>
    <property type="molecule type" value="Genomic_DNA"/>
</dbReference>
<evidence type="ECO:0000256" key="1">
    <source>
        <dbReference type="SAM" id="MobiDB-lite"/>
    </source>
</evidence>